<dbReference type="Gene3D" id="3.40.50.720">
    <property type="entry name" value="NAD(P)-binding Rossmann-like Domain"/>
    <property type="match status" value="2"/>
</dbReference>
<evidence type="ECO:0000256" key="1">
    <source>
        <dbReference type="ARBA" id="ARBA00005216"/>
    </source>
</evidence>
<keyword evidence="5 10" id="KW-0028">Amino-acid biosynthesis</keyword>
<feature type="domain" description="ACT" evidence="11">
    <location>
        <begin position="457"/>
        <end position="529"/>
    </location>
</feature>
<dbReference type="SUPFAM" id="SSF51735">
    <property type="entry name" value="NAD(P)-binding Rossmann-fold domains"/>
    <property type="match status" value="1"/>
</dbReference>
<keyword evidence="7 10" id="KW-0520">NAD</keyword>
<reference evidence="12" key="1">
    <citation type="submission" date="2013-12" db="EMBL/GenBank/DDBJ databases">
        <title>The complete genome sequence of Methanobacterium sp. BRM9.</title>
        <authorList>
            <consortium name="Pastoral Greenhouse Gas Research Consortium"/>
            <person name="Kelly W.J."/>
            <person name="Leahy S.C."/>
            <person name="Perry R."/>
            <person name="Li D."/>
            <person name="Altermann E."/>
            <person name="Lambie S.C."/>
            <person name="Attwood G.T."/>
        </authorList>
    </citation>
    <scope>NUCLEOTIDE SEQUENCE [LARGE SCALE GENOMIC DNA]</scope>
    <source>
        <strain evidence="12">BRM9</strain>
    </source>
</reference>
<dbReference type="Proteomes" id="UP000062768">
    <property type="component" value="Chromosome I"/>
</dbReference>
<evidence type="ECO:0000256" key="6">
    <source>
        <dbReference type="ARBA" id="ARBA00023002"/>
    </source>
</evidence>
<dbReference type="EMBL" id="CP006933">
    <property type="protein sequence ID" value="AIS31640.1"/>
    <property type="molecule type" value="Genomic_DNA"/>
</dbReference>
<dbReference type="GO" id="GO:0006564">
    <property type="term" value="P:L-serine biosynthetic process"/>
    <property type="evidence" value="ECO:0007669"/>
    <property type="project" value="UniProtKB-UniRule"/>
</dbReference>
<evidence type="ECO:0000256" key="5">
    <source>
        <dbReference type="ARBA" id="ARBA00022605"/>
    </source>
</evidence>
<dbReference type="Gene3D" id="3.30.1330.90">
    <property type="entry name" value="D-3-phosphoglycerate dehydrogenase, domain 3"/>
    <property type="match status" value="1"/>
</dbReference>
<dbReference type="Pfam" id="PF00389">
    <property type="entry name" value="2-Hacid_dh"/>
    <property type="match status" value="1"/>
</dbReference>
<reference evidence="13" key="2">
    <citation type="submission" date="2014-09" db="EMBL/GenBank/DDBJ databases">
        <authorList>
            <person name="Bishop-Lilly K.A."/>
            <person name="Broomall S.M."/>
            <person name="Chain P.S."/>
            <person name="Chertkov O."/>
            <person name="Coyne S.R."/>
            <person name="Daligault H.E."/>
            <person name="Davenport K.W."/>
            <person name="Erkkila T."/>
            <person name="Frey K.G."/>
            <person name="Gibbons H.S."/>
            <person name="Gu W."/>
            <person name="Jaissle J."/>
            <person name="Johnson S.L."/>
            <person name="Koroleva G.I."/>
            <person name="Ladner J.T."/>
            <person name="Lo C.-C."/>
            <person name="Minogue T.D."/>
            <person name="Munk C."/>
            <person name="Palacios G.F."/>
            <person name="Redden C.L."/>
            <person name="Rosenzweig C.N."/>
            <person name="Scholz M.B."/>
            <person name="Teshima H."/>
            <person name="Xu Y."/>
        </authorList>
    </citation>
    <scope>NUCLEOTIDE SEQUENCE</scope>
    <source>
        <strain evidence="13">Mb9</strain>
    </source>
</reference>
<dbReference type="PROSITE" id="PS00065">
    <property type="entry name" value="D_2_HYDROXYACID_DH_1"/>
    <property type="match status" value="1"/>
</dbReference>
<evidence type="ECO:0000313" key="13">
    <source>
        <dbReference type="EMBL" id="CEL25503.1"/>
    </source>
</evidence>
<dbReference type="InterPro" id="IPR029752">
    <property type="entry name" value="D-isomer_DH_CS1"/>
</dbReference>
<dbReference type="InterPro" id="IPR006140">
    <property type="entry name" value="D-isomer_DH_NAD-bd"/>
</dbReference>
<keyword evidence="8 10" id="KW-0718">Serine biosynthesis</keyword>
<evidence type="ECO:0000256" key="7">
    <source>
        <dbReference type="ARBA" id="ARBA00023027"/>
    </source>
</evidence>
<comment type="catalytic activity">
    <reaction evidence="9 10">
        <text>(2R)-3-phosphoglycerate + NAD(+) = 3-phosphooxypyruvate + NADH + H(+)</text>
        <dbReference type="Rhea" id="RHEA:12641"/>
        <dbReference type="ChEBI" id="CHEBI:15378"/>
        <dbReference type="ChEBI" id="CHEBI:18110"/>
        <dbReference type="ChEBI" id="CHEBI:57540"/>
        <dbReference type="ChEBI" id="CHEBI:57945"/>
        <dbReference type="ChEBI" id="CHEBI:58272"/>
        <dbReference type="EC" id="1.1.1.95"/>
    </reaction>
</comment>
<dbReference type="InterPro" id="IPR029009">
    <property type="entry name" value="ASB_dom_sf"/>
</dbReference>
<dbReference type="Proteomes" id="UP000029661">
    <property type="component" value="Chromosome"/>
</dbReference>
<evidence type="ECO:0000256" key="2">
    <source>
        <dbReference type="ARBA" id="ARBA00005854"/>
    </source>
</evidence>
<dbReference type="KEGG" id="mfc:BRM9_0822"/>
<gene>
    <name evidence="12" type="primary">serA</name>
    <name evidence="13" type="synonym">serA3</name>
    <name evidence="12" type="ORF">BRM9_0822</name>
    <name evidence="13" type="ORF">MB9_1875</name>
</gene>
<evidence type="ECO:0000256" key="4">
    <source>
        <dbReference type="ARBA" id="ARBA00021582"/>
    </source>
</evidence>
<dbReference type="InterPro" id="IPR006139">
    <property type="entry name" value="D-isomer_2_OHA_DH_cat_dom"/>
</dbReference>
<dbReference type="FunFam" id="3.30.70.260:FF:000008">
    <property type="entry name" value="D-3-phosphoglycerate dehydrogenase, chloroplastic"/>
    <property type="match status" value="1"/>
</dbReference>
<dbReference type="InterPro" id="IPR050857">
    <property type="entry name" value="D-2-hydroxyacid_DH"/>
</dbReference>
<dbReference type="PANTHER" id="PTHR42789">
    <property type="entry name" value="D-ISOMER SPECIFIC 2-HYDROXYACID DEHYDROGENASE FAMILY PROTEIN (AFU_ORTHOLOGUE AFUA_6G10090)"/>
    <property type="match status" value="1"/>
</dbReference>
<comment type="pathway">
    <text evidence="1 10">Amino-acid biosynthesis; L-serine biosynthesis; L-serine from 3-phospho-D-glycerate: step 1/3.</text>
</comment>
<dbReference type="GO" id="GO:0051287">
    <property type="term" value="F:NAD binding"/>
    <property type="evidence" value="ECO:0007669"/>
    <property type="project" value="UniProtKB-UniRule"/>
</dbReference>
<dbReference type="InterPro" id="IPR006236">
    <property type="entry name" value="PGDH"/>
</dbReference>
<protein>
    <recommendedName>
        <fullName evidence="4 10">D-3-phosphoglycerate dehydrogenase</fullName>
        <ecNumber evidence="3 10">1.1.1.95</ecNumber>
    </recommendedName>
</protein>
<evidence type="ECO:0000256" key="8">
    <source>
        <dbReference type="ARBA" id="ARBA00023299"/>
    </source>
</evidence>
<dbReference type="Pfam" id="PF19304">
    <property type="entry name" value="PGDH_inter"/>
    <property type="match status" value="1"/>
</dbReference>
<evidence type="ECO:0000256" key="9">
    <source>
        <dbReference type="ARBA" id="ARBA00048731"/>
    </source>
</evidence>
<dbReference type="PROSITE" id="PS00670">
    <property type="entry name" value="D_2_HYDROXYACID_DH_2"/>
    <property type="match status" value="1"/>
</dbReference>
<dbReference type="UniPathway" id="UPA00135">
    <property type="reaction ID" value="UER00196"/>
</dbReference>
<dbReference type="InterPro" id="IPR045865">
    <property type="entry name" value="ACT-like_dom_sf"/>
</dbReference>
<evidence type="ECO:0000313" key="14">
    <source>
        <dbReference type="Proteomes" id="UP000029661"/>
    </source>
</evidence>
<dbReference type="FunFam" id="3.30.1330.90:FF:000003">
    <property type="entry name" value="D-3-phosphoglycerate dehydrogenase"/>
    <property type="match status" value="1"/>
</dbReference>
<dbReference type="CDD" id="cd04902">
    <property type="entry name" value="ACT_3PGDH-xct"/>
    <property type="match status" value="1"/>
</dbReference>
<dbReference type="STRING" id="2162.BRM9_0822"/>
<dbReference type="Gene3D" id="3.30.70.260">
    <property type="match status" value="1"/>
</dbReference>
<evidence type="ECO:0000256" key="3">
    <source>
        <dbReference type="ARBA" id="ARBA00013143"/>
    </source>
</evidence>
<keyword evidence="6 10" id="KW-0560">Oxidoreductase</keyword>
<dbReference type="FunFam" id="3.40.50.720:FF:000021">
    <property type="entry name" value="D-3-phosphoglycerate dehydrogenase"/>
    <property type="match status" value="1"/>
</dbReference>
<dbReference type="InterPro" id="IPR036291">
    <property type="entry name" value="NAD(P)-bd_dom_sf"/>
</dbReference>
<evidence type="ECO:0000313" key="12">
    <source>
        <dbReference type="EMBL" id="AIS31640.1"/>
    </source>
</evidence>
<dbReference type="CDD" id="cd12173">
    <property type="entry name" value="PGDH_4"/>
    <property type="match status" value="1"/>
</dbReference>
<dbReference type="Pfam" id="PF01842">
    <property type="entry name" value="ACT"/>
    <property type="match status" value="1"/>
</dbReference>
<dbReference type="SUPFAM" id="SSF55021">
    <property type="entry name" value="ACT-like"/>
    <property type="match status" value="1"/>
</dbReference>
<keyword evidence="15" id="KW-1185">Reference proteome</keyword>
<dbReference type="InterPro" id="IPR002912">
    <property type="entry name" value="ACT_dom"/>
</dbReference>
<dbReference type="GO" id="GO:0004617">
    <property type="term" value="F:phosphoglycerate dehydrogenase activity"/>
    <property type="evidence" value="ECO:0007669"/>
    <property type="project" value="UniProtKB-UniRule"/>
</dbReference>
<evidence type="ECO:0000256" key="10">
    <source>
        <dbReference type="RuleBase" id="RU363003"/>
    </source>
</evidence>
<comment type="similarity">
    <text evidence="2 10">Belongs to the D-isomer specific 2-hydroxyacid dehydrogenase family.</text>
</comment>
<dbReference type="PANTHER" id="PTHR42789:SF1">
    <property type="entry name" value="D-ISOMER SPECIFIC 2-HYDROXYACID DEHYDROGENASE FAMILY PROTEIN (AFU_ORTHOLOGUE AFUA_6G10090)"/>
    <property type="match status" value="1"/>
</dbReference>
<dbReference type="PATRIC" id="fig|2162.10.peg.1949"/>
<name>A0A089ZFB9_METFO</name>
<dbReference type="SUPFAM" id="SSF52283">
    <property type="entry name" value="Formate/glycerate dehydrogenase catalytic domain-like"/>
    <property type="match status" value="1"/>
</dbReference>
<dbReference type="PROSITE" id="PS51671">
    <property type="entry name" value="ACT"/>
    <property type="match status" value="1"/>
</dbReference>
<dbReference type="Pfam" id="PF02826">
    <property type="entry name" value="2-Hacid_dh_C"/>
    <property type="match status" value="1"/>
</dbReference>
<dbReference type="EC" id="1.1.1.95" evidence="3 10"/>
<sequence>MDNVDNMKVLIADQINQKGIEELEEVAEVVARTDITPKELVKDIKDFDAIVVRSRTKVTREVIEAAPLLKIIARAGVGVDNVDVEAATERGVMVVNAPESTSVTVAEHTMGLVLAMSRKIALADKSVKEGKWEKSRFMGMELNGKTLGIVGMGRIGSQVVIRAKAFGMDIMVYDPYITPEAAADLGVEVVDLETLLKNADVITIHVPLTPETKHLISLPQFKLMKENAIIVNCARGGIIKESDLYEALSSGEIAGAALDVYETEPPKENPLLELDNIVLTPHIAASTSEAQRDAAIIVAREIKKVFQGDSPKNVINMPVMDPETFRLIKPFFGLAEKLGKFLIQTAKGNITELDITYCGELAEVQKNDILTRMILQEILNPILTEPINMVNAPGVAKNRGIMVTEAKRCDSRGYKDLINIKMKADGNEVIVEGVFDKEPKIVKINSYQVDVETEGTMVIVRYKDIPGIIGSIGTKLGEHEINIAKMQVGRQTPGGEAVMVLKVDQKVSKDVEDAVKSLDNVHDAVAVNL</sequence>
<dbReference type="AlphaFoldDB" id="A0A089ZFB9"/>
<dbReference type="InterPro" id="IPR045626">
    <property type="entry name" value="PGDH_ASB_dom"/>
</dbReference>
<accession>A0A089ZFB9</accession>
<evidence type="ECO:0000313" key="15">
    <source>
        <dbReference type="Proteomes" id="UP000062768"/>
    </source>
</evidence>
<organism evidence="12 14">
    <name type="scientific">Methanobacterium formicicum</name>
    <dbReference type="NCBI Taxonomy" id="2162"/>
    <lineage>
        <taxon>Archaea</taxon>
        <taxon>Methanobacteriati</taxon>
        <taxon>Methanobacteriota</taxon>
        <taxon>Methanomada group</taxon>
        <taxon>Methanobacteria</taxon>
        <taxon>Methanobacteriales</taxon>
        <taxon>Methanobacteriaceae</taxon>
        <taxon>Methanobacterium</taxon>
    </lineage>
</organism>
<dbReference type="SUPFAM" id="SSF143548">
    <property type="entry name" value="Serine metabolism enzymes domain"/>
    <property type="match status" value="1"/>
</dbReference>
<proteinExistence type="inferred from homology"/>
<dbReference type="InterPro" id="IPR029753">
    <property type="entry name" value="D-isomer_DH_CS"/>
</dbReference>
<dbReference type="EMBL" id="LN734822">
    <property type="protein sequence ID" value="CEL25503.1"/>
    <property type="molecule type" value="Genomic_DNA"/>
</dbReference>
<evidence type="ECO:0000259" key="11">
    <source>
        <dbReference type="PROSITE" id="PS51671"/>
    </source>
</evidence>
<dbReference type="NCBIfam" id="TIGR01327">
    <property type="entry name" value="PGDH"/>
    <property type="match status" value="1"/>
</dbReference>